<organism evidence="1 2">
    <name type="scientific">Riccia sorocarpa</name>
    <dbReference type="NCBI Taxonomy" id="122646"/>
    <lineage>
        <taxon>Eukaryota</taxon>
        <taxon>Viridiplantae</taxon>
        <taxon>Streptophyta</taxon>
        <taxon>Embryophyta</taxon>
        <taxon>Marchantiophyta</taxon>
        <taxon>Marchantiopsida</taxon>
        <taxon>Marchantiidae</taxon>
        <taxon>Marchantiales</taxon>
        <taxon>Ricciaceae</taxon>
        <taxon>Riccia</taxon>
    </lineage>
</organism>
<reference evidence="1 2" key="1">
    <citation type="submission" date="2024-09" db="EMBL/GenBank/DDBJ databases">
        <title>Chromosome-scale assembly of Riccia sorocarpa.</title>
        <authorList>
            <person name="Paukszto L."/>
        </authorList>
    </citation>
    <scope>NUCLEOTIDE SEQUENCE [LARGE SCALE GENOMIC DNA]</scope>
    <source>
        <strain evidence="1">LP-2024</strain>
        <tissue evidence="1">Aerial parts of the thallus</tissue>
    </source>
</reference>
<gene>
    <name evidence="1" type="ORF">R1sor_021588</name>
</gene>
<evidence type="ECO:0000313" key="2">
    <source>
        <dbReference type="Proteomes" id="UP001633002"/>
    </source>
</evidence>
<dbReference type="InterPro" id="IPR036291">
    <property type="entry name" value="NAD(P)-bd_dom_sf"/>
</dbReference>
<dbReference type="InterPro" id="IPR052625">
    <property type="entry name" value="Chl_b_Red"/>
</dbReference>
<dbReference type="Proteomes" id="UP001633002">
    <property type="component" value="Unassembled WGS sequence"/>
</dbReference>
<proteinExistence type="predicted"/>
<dbReference type="PANTHER" id="PTHR24314">
    <property type="entry name" value="NON-SPECIFIC LIPID TRANSFER PROTEIN-RELATED"/>
    <property type="match status" value="1"/>
</dbReference>
<dbReference type="InterPro" id="IPR002347">
    <property type="entry name" value="SDR_fam"/>
</dbReference>
<comment type="caution">
    <text evidence="1">The sequence shown here is derived from an EMBL/GenBank/DDBJ whole genome shotgun (WGS) entry which is preliminary data.</text>
</comment>
<dbReference type="SUPFAM" id="SSF51735">
    <property type="entry name" value="NAD(P)-binding Rossmann-fold domains"/>
    <property type="match status" value="1"/>
</dbReference>
<dbReference type="Gene3D" id="3.40.50.720">
    <property type="entry name" value="NAD(P)-binding Rossmann-like Domain"/>
    <property type="match status" value="1"/>
</dbReference>
<dbReference type="AlphaFoldDB" id="A0ABD3GHG6"/>
<name>A0ABD3GHG6_9MARC</name>
<dbReference type="EMBL" id="JBJQOH010000007">
    <property type="protein sequence ID" value="KAL3678632.1"/>
    <property type="molecule type" value="Genomic_DNA"/>
</dbReference>
<dbReference type="PRINTS" id="PR00081">
    <property type="entry name" value="GDHRDH"/>
</dbReference>
<protein>
    <submittedName>
        <fullName evidence="1">Uncharacterized protein</fullName>
    </submittedName>
</protein>
<dbReference type="PANTHER" id="PTHR24314:SF26">
    <property type="match status" value="1"/>
</dbReference>
<dbReference type="CDD" id="cd05233">
    <property type="entry name" value="SDR_c"/>
    <property type="match status" value="1"/>
</dbReference>
<sequence>MAASCSRFSISDFPGITHGGWKQFMADGQILKQCGISHVKFSRSPSRSYARTAIVCQIQSDSPSLGIVITGGSSGLGFALARRFLEAKDRVVICGRDETRLNRAVYALQGEIQGANIGGIVCDVSKPADVESLASFASQRLGIIDRWLNNAGEVTSKKMLADVGTDEIIRVSGTNVIGSLLCCREAIRIMREQPPAPEPRYHIFNMGFSQWGAKFTKSACTHKATKIALTQLTESLSQELEASGLSSIGVHNLSPGLVLTDLLLKDSTFVARRFFNTLAEEPDTAATVLAPRIRAVEGSNQSIEVLSPASAMLKVLTGFPQIICGGRFFDKDGNRVVVPGKQYKENGVEVLF</sequence>
<dbReference type="Pfam" id="PF00106">
    <property type="entry name" value="adh_short"/>
    <property type="match status" value="1"/>
</dbReference>
<accession>A0ABD3GHG6</accession>
<keyword evidence="2" id="KW-1185">Reference proteome</keyword>
<evidence type="ECO:0000313" key="1">
    <source>
        <dbReference type="EMBL" id="KAL3678632.1"/>
    </source>
</evidence>